<feature type="transmembrane region" description="Helical" evidence="2">
    <location>
        <begin position="58"/>
        <end position="82"/>
    </location>
</feature>
<keyword evidence="2" id="KW-0472">Membrane</keyword>
<evidence type="ECO:0000313" key="3">
    <source>
        <dbReference type="EMBL" id="QES24407.1"/>
    </source>
</evidence>
<evidence type="ECO:0000256" key="2">
    <source>
        <dbReference type="SAM" id="Phobius"/>
    </source>
</evidence>
<keyword evidence="2" id="KW-0812">Transmembrane</keyword>
<evidence type="ECO:0008006" key="5">
    <source>
        <dbReference type="Google" id="ProtNLM"/>
    </source>
</evidence>
<dbReference type="AlphaFoldDB" id="A0A5P2B303"/>
<dbReference type="Pfam" id="PF14158">
    <property type="entry name" value="YndJ"/>
    <property type="match status" value="1"/>
</dbReference>
<feature type="compositionally biased region" description="Basic and acidic residues" evidence="1">
    <location>
        <begin position="274"/>
        <end position="298"/>
    </location>
</feature>
<dbReference type="EMBL" id="CP029194">
    <property type="protein sequence ID" value="QES24407.1"/>
    <property type="molecule type" value="Genomic_DNA"/>
</dbReference>
<evidence type="ECO:0000256" key="1">
    <source>
        <dbReference type="SAM" id="MobiDB-lite"/>
    </source>
</evidence>
<proteinExistence type="predicted"/>
<keyword evidence="2" id="KW-1133">Transmembrane helix</keyword>
<feature type="region of interest" description="Disordered" evidence="1">
    <location>
        <begin position="274"/>
        <end position="325"/>
    </location>
</feature>
<dbReference type="Proteomes" id="UP000324106">
    <property type="component" value="Chromosome"/>
</dbReference>
<name>A0A5P2B303_STRVZ</name>
<feature type="transmembrane region" description="Helical" evidence="2">
    <location>
        <begin position="244"/>
        <end position="266"/>
    </location>
</feature>
<feature type="transmembrane region" description="Helical" evidence="2">
    <location>
        <begin position="91"/>
        <end position="109"/>
    </location>
</feature>
<feature type="transmembrane region" description="Helical" evidence="2">
    <location>
        <begin position="121"/>
        <end position="144"/>
    </location>
</feature>
<accession>A0A5P2B303</accession>
<gene>
    <name evidence="3" type="ORF">DEJ46_04365</name>
</gene>
<feature type="transmembrane region" description="Helical" evidence="2">
    <location>
        <begin position="210"/>
        <end position="232"/>
    </location>
</feature>
<feature type="transmembrane region" description="Helical" evidence="2">
    <location>
        <begin position="180"/>
        <end position="198"/>
    </location>
</feature>
<protein>
    <recommendedName>
        <fullName evidence="5">YndJ-like protein</fullName>
    </recommendedName>
</protein>
<organism evidence="3 4">
    <name type="scientific">Streptomyces venezuelae</name>
    <dbReference type="NCBI Taxonomy" id="54571"/>
    <lineage>
        <taxon>Bacteria</taxon>
        <taxon>Bacillati</taxon>
        <taxon>Actinomycetota</taxon>
        <taxon>Actinomycetes</taxon>
        <taxon>Kitasatosporales</taxon>
        <taxon>Streptomycetaceae</taxon>
        <taxon>Streptomyces</taxon>
    </lineage>
</organism>
<feature type="transmembrane region" description="Helical" evidence="2">
    <location>
        <begin position="156"/>
        <end position="174"/>
    </location>
</feature>
<sequence>MSILVNPVVMIGMFWVVPTGLALLDGPRPPGLDPLRRAWPLLALPGALALWLPRSGVAAGLAAVYALAAVALALQAPARLVLTRSLRPREVAVLTALVAPSVAGLALVAERASYPLFGFDLDILALTVPHFHFAGFAAALVAGLVCRTDDGPTARFAALSVPAGTLLVLAGYFVDDWAELAGAVVLTAGMAGVAVLTLRERRELAADRFTRTLLAVSALVLVVTMLLALSWALGEATGLPHLDLTWMAATHGLGNALGFAVCALLARHRLRTDRTDHTGSTDHMGHTDPAARTDRTDRPAPPLQPLQPLQPLPPLPTHPRTELPA</sequence>
<evidence type="ECO:0000313" key="4">
    <source>
        <dbReference type="Proteomes" id="UP000324106"/>
    </source>
</evidence>
<dbReference type="RefSeq" id="WP_150274084.1">
    <property type="nucleotide sequence ID" value="NZ_CP029194.1"/>
</dbReference>
<dbReference type="InterPro" id="IPR025450">
    <property type="entry name" value="YndJ-like"/>
</dbReference>
<dbReference type="OrthoDB" id="4190194at2"/>
<reference evidence="3 4" key="1">
    <citation type="submission" date="2018-05" db="EMBL/GenBank/DDBJ databases">
        <title>Streptomyces venezuelae.</title>
        <authorList>
            <person name="Kim W."/>
            <person name="Lee N."/>
            <person name="Cho B.-K."/>
        </authorList>
    </citation>
    <scope>NUCLEOTIDE SEQUENCE [LARGE SCALE GENOMIC DNA]</scope>
    <source>
        <strain evidence="3 4">ATCC 15068</strain>
    </source>
</reference>
<feature type="transmembrane region" description="Helical" evidence="2">
    <location>
        <begin position="6"/>
        <end position="24"/>
    </location>
</feature>
<feature type="compositionally biased region" description="Pro residues" evidence="1">
    <location>
        <begin position="299"/>
        <end position="317"/>
    </location>
</feature>